<evidence type="ECO:0000313" key="3">
    <source>
        <dbReference type="Proteomes" id="UP001327560"/>
    </source>
</evidence>
<feature type="transmembrane region" description="Helical" evidence="1">
    <location>
        <begin position="135"/>
        <end position="159"/>
    </location>
</feature>
<gene>
    <name evidence="2" type="ORF">Cni_G00338</name>
</gene>
<evidence type="ECO:0000256" key="1">
    <source>
        <dbReference type="SAM" id="Phobius"/>
    </source>
</evidence>
<keyword evidence="1" id="KW-0472">Membrane</keyword>
<keyword evidence="1" id="KW-1133">Transmembrane helix</keyword>
<name>A0AAQ3JL49_9LILI</name>
<evidence type="ECO:0000313" key="2">
    <source>
        <dbReference type="EMBL" id="WOK91647.1"/>
    </source>
</evidence>
<keyword evidence="3" id="KW-1185">Reference proteome</keyword>
<sequence>MGMAARLTRRSINAFFDNYHSFTSVAALLVFPVSVSILLSQALVPYSAPVLEIISLRLSLLFQAARFPEFFTLVNVKLAQTVFSFVTTLPLVLTFLLLAKASIIHVVCNGVRRKVSPPPLSSSLPLYRSILPTHLFNSFVLLSAHAAVFVILFVVFNAADALGISSSTSLLCLSAAAAVLYSVVVANATVICNLATVVAAMDNCSGFLPVLKACLLIRGRVMTALGLALPANLGMAAVEALFQYRVVRQYNLRGEFSSSLLWETFSIAYLHALLLVLEVIMNCMFFKSCKVDWHDRHGEPETRGGEDYSGGLMDWEKV</sequence>
<dbReference type="AlphaFoldDB" id="A0AAQ3JL49"/>
<dbReference type="PANTHER" id="PTHR33133">
    <property type="entry name" value="OS08G0107100 PROTEIN-RELATED"/>
    <property type="match status" value="1"/>
</dbReference>
<feature type="transmembrane region" description="Helical" evidence="1">
    <location>
        <begin position="221"/>
        <end position="244"/>
    </location>
</feature>
<protein>
    <recommendedName>
        <fullName evidence="4">Transmembrane protein</fullName>
    </recommendedName>
</protein>
<keyword evidence="1" id="KW-0812">Transmembrane</keyword>
<dbReference type="Proteomes" id="UP001327560">
    <property type="component" value="Chromosome 1"/>
</dbReference>
<organism evidence="2 3">
    <name type="scientific">Canna indica</name>
    <name type="common">Indian-shot</name>
    <dbReference type="NCBI Taxonomy" id="4628"/>
    <lineage>
        <taxon>Eukaryota</taxon>
        <taxon>Viridiplantae</taxon>
        <taxon>Streptophyta</taxon>
        <taxon>Embryophyta</taxon>
        <taxon>Tracheophyta</taxon>
        <taxon>Spermatophyta</taxon>
        <taxon>Magnoliopsida</taxon>
        <taxon>Liliopsida</taxon>
        <taxon>Zingiberales</taxon>
        <taxon>Cannaceae</taxon>
        <taxon>Canna</taxon>
    </lineage>
</organism>
<feature type="transmembrane region" description="Helical" evidence="1">
    <location>
        <begin position="78"/>
        <end position="99"/>
    </location>
</feature>
<proteinExistence type="predicted"/>
<dbReference type="EMBL" id="CP136890">
    <property type="protein sequence ID" value="WOK91647.1"/>
    <property type="molecule type" value="Genomic_DNA"/>
</dbReference>
<feature type="transmembrane region" description="Helical" evidence="1">
    <location>
        <begin position="21"/>
        <end position="44"/>
    </location>
</feature>
<reference evidence="2 3" key="1">
    <citation type="submission" date="2023-10" db="EMBL/GenBank/DDBJ databases">
        <title>Chromosome-scale genome assembly provides insights into flower coloration mechanisms of Canna indica.</title>
        <authorList>
            <person name="Li C."/>
        </authorList>
    </citation>
    <scope>NUCLEOTIDE SEQUENCE [LARGE SCALE GENOMIC DNA]</scope>
    <source>
        <tissue evidence="2">Flower</tissue>
    </source>
</reference>
<feature type="transmembrane region" description="Helical" evidence="1">
    <location>
        <begin position="264"/>
        <end position="286"/>
    </location>
</feature>
<evidence type="ECO:0008006" key="4">
    <source>
        <dbReference type="Google" id="ProtNLM"/>
    </source>
</evidence>
<feature type="transmembrane region" description="Helical" evidence="1">
    <location>
        <begin position="179"/>
        <end position="200"/>
    </location>
</feature>
<accession>A0AAQ3JL49</accession>
<dbReference type="PANTHER" id="PTHR33133:SF3">
    <property type="entry name" value="TRANSMEMBRANE PROTEIN"/>
    <property type="match status" value="1"/>
</dbReference>